<keyword evidence="3" id="KW-0479">Metal-binding</keyword>
<evidence type="ECO:0000256" key="2">
    <source>
        <dbReference type="ARBA" id="ARBA00022617"/>
    </source>
</evidence>
<dbReference type="Pfam" id="PF03460">
    <property type="entry name" value="NIR_SIR_ferr"/>
    <property type="match status" value="1"/>
</dbReference>
<evidence type="ECO:0000259" key="7">
    <source>
        <dbReference type="Pfam" id="PF03460"/>
    </source>
</evidence>
<sequence length="419" mass="43223">MSTAAERSAREAAGALVIRTAPRPLTAPSHRTGGATHRGPFLEWQAVTTRSFDQDACPGALSVHQAADGALARVRLPGGVISGAALTALAQAATRFGAPDLELTSRGNLQIRGMTDTGAVADAVGDAGLLPSPTHERVRNIVASPLSGRSGGLADLRQVIGDLDAAIRREPVLAESSGRFWFGLDDGRGDISGLGTDVGVHALDGEQAALLLAGRDTGVRLSLDDAVRTLIDVAVRFVAVRGNAWRVGELAAPQDLLAGLPVTAEPGATWPPVIRPPVGWLTQNDGRITLGAGVRLGVLPARTAEFVGAVEAPVVITPWRSLLICDLDEGVADVALRVLAPMGLIFDENSPWLDVSACTGSPGCARSAADVRADAAAAVDATAEGHRHFVGCERGCGSPPDGQVLIAGPDGYRPRDRPS</sequence>
<dbReference type="InterPro" id="IPR045854">
    <property type="entry name" value="NO2/SO3_Rdtase_4Fe4S_sf"/>
</dbReference>
<keyword evidence="1" id="KW-0004">4Fe-4S</keyword>
<feature type="domain" description="Nitrite/Sulfite reductase ferredoxin-like" evidence="7">
    <location>
        <begin position="68"/>
        <end position="115"/>
    </location>
</feature>
<keyword evidence="6" id="KW-0411">Iron-sulfur</keyword>
<keyword evidence="5" id="KW-0408">Iron</keyword>
<dbReference type="PANTHER" id="PTHR32439:SF9">
    <property type="entry name" value="BLR3264 PROTEIN"/>
    <property type="match status" value="1"/>
</dbReference>
<accession>A0A7I7VRE7</accession>
<evidence type="ECO:0000256" key="4">
    <source>
        <dbReference type="ARBA" id="ARBA00023002"/>
    </source>
</evidence>
<dbReference type="EMBL" id="AP022605">
    <property type="protein sequence ID" value="BBZ07580.1"/>
    <property type="molecule type" value="Genomic_DNA"/>
</dbReference>
<dbReference type="Proteomes" id="UP000467201">
    <property type="component" value="Chromosome"/>
</dbReference>
<evidence type="ECO:0000256" key="1">
    <source>
        <dbReference type="ARBA" id="ARBA00022485"/>
    </source>
</evidence>
<evidence type="ECO:0000256" key="5">
    <source>
        <dbReference type="ARBA" id="ARBA00023004"/>
    </source>
</evidence>
<dbReference type="GO" id="GO:0046872">
    <property type="term" value="F:metal ion binding"/>
    <property type="evidence" value="ECO:0007669"/>
    <property type="project" value="UniProtKB-KW"/>
</dbReference>
<gene>
    <name evidence="8" type="primary">cobG</name>
    <name evidence="8" type="ORF">MDOR_17490</name>
</gene>
<protein>
    <submittedName>
        <fullName evidence="8">Precorrin-3B synthase</fullName>
    </submittedName>
</protein>
<proteinExistence type="predicted"/>
<dbReference type="SUPFAM" id="SSF55124">
    <property type="entry name" value="Nitrite/Sulfite reductase N-terminal domain-like"/>
    <property type="match status" value="2"/>
</dbReference>
<organism evidence="8 9">
    <name type="scientific">Mycolicibacterium doricum</name>
    <dbReference type="NCBI Taxonomy" id="126673"/>
    <lineage>
        <taxon>Bacteria</taxon>
        <taxon>Bacillati</taxon>
        <taxon>Actinomycetota</taxon>
        <taxon>Actinomycetes</taxon>
        <taxon>Mycobacteriales</taxon>
        <taxon>Mycobacteriaceae</taxon>
        <taxon>Mycolicibacterium</taxon>
    </lineage>
</organism>
<dbReference type="NCBIfam" id="TIGR02435">
    <property type="entry name" value="CobG"/>
    <property type="match status" value="1"/>
</dbReference>
<dbReference type="GO" id="GO:0016491">
    <property type="term" value="F:oxidoreductase activity"/>
    <property type="evidence" value="ECO:0007669"/>
    <property type="project" value="UniProtKB-KW"/>
</dbReference>
<dbReference type="KEGG" id="mdr:MDOR_17490"/>
<dbReference type="InterPro" id="IPR005117">
    <property type="entry name" value="NiRdtase/SiRdtase_haem-b_fer"/>
</dbReference>
<evidence type="ECO:0000313" key="9">
    <source>
        <dbReference type="Proteomes" id="UP000467201"/>
    </source>
</evidence>
<dbReference type="Gene3D" id="3.30.413.10">
    <property type="entry name" value="Sulfite Reductase Hemoprotein, domain 1"/>
    <property type="match status" value="1"/>
</dbReference>
<dbReference type="InterPro" id="IPR051329">
    <property type="entry name" value="NIR_SIR_4Fe-4S"/>
</dbReference>
<evidence type="ECO:0000313" key="8">
    <source>
        <dbReference type="EMBL" id="BBZ07580.1"/>
    </source>
</evidence>
<dbReference type="AlphaFoldDB" id="A0A7I7VRE7"/>
<evidence type="ECO:0000256" key="3">
    <source>
        <dbReference type="ARBA" id="ARBA00022723"/>
    </source>
</evidence>
<name>A0A7I7VRE7_9MYCO</name>
<dbReference type="Gene3D" id="3.90.480.10">
    <property type="entry name" value="Sulfite Reductase Hemoprotein,Domain 2"/>
    <property type="match status" value="1"/>
</dbReference>
<keyword evidence="2" id="KW-0349">Heme</keyword>
<keyword evidence="4" id="KW-0560">Oxidoreductase</keyword>
<dbReference type="PANTHER" id="PTHR32439">
    <property type="entry name" value="FERREDOXIN--NITRITE REDUCTASE, CHLOROPLASTIC"/>
    <property type="match status" value="1"/>
</dbReference>
<dbReference type="GO" id="GO:0051539">
    <property type="term" value="F:4 iron, 4 sulfur cluster binding"/>
    <property type="evidence" value="ECO:0007669"/>
    <property type="project" value="UniProtKB-KW"/>
</dbReference>
<dbReference type="InterPro" id="IPR012798">
    <property type="entry name" value="Cbl_synth_CobG-like"/>
</dbReference>
<reference evidence="8 9" key="1">
    <citation type="journal article" date="2019" name="Emerg. Microbes Infect.">
        <title>Comprehensive subspecies identification of 175 nontuberculous mycobacteria species based on 7547 genomic profiles.</title>
        <authorList>
            <person name="Matsumoto Y."/>
            <person name="Kinjo T."/>
            <person name="Motooka D."/>
            <person name="Nabeya D."/>
            <person name="Jung N."/>
            <person name="Uechi K."/>
            <person name="Horii T."/>
            <person name="Iida T."/>
            <person name="Fujita J."/>
            <person name="Nakamura S."/>
        </authorList>
    </citation>
    <scope>NUCLEOTIDE SEQUENCE [LARGE SCALE GENOMIC DNA]</scope>
    <source>
        <strain evidence="8 9">JCM 12405</strain>
    </source>
</reference>
<evidence type="ECO:0000256" key="6">
    <source>
        <dbReference type="ARBA" id="ARBA00023014"/>
    </source>
</evidence>
<dbReference type="InterPro" id="IPR036136">
    <property type="entry name" value="Nit/Sulf_reduc_fer-like_dom_sf"/>
</dbReference>